<reference evidence="2 3" key="1">
    <citation type="journal article" date="2019" name="Commun. Biol.">
        <title>The bagworm genome reveals a unique fibroin gene that provides high tensile strength.</title>
        <authorList>
            <person name="Kono N."/>
            <person name="Nakamura H."/>
            <person name="Ohtoshi R."/>
            <person name="Tomita M."/>
            <person name="Numata K."/>
            <person name="Arakawa K."/>
        </authorList>
    </citation>
    <scope>NUCLEOTIDE SEQUENCE [LARGE SCALE GENOMIC DNA]</scope>
</reference>
<keyword evidence="2" id="KW-0489">Methyltransferase</keyword>
<evidence type="ECO:0000313" key="2">
    <source>
        <dbReference type="EMBL" id="GBP04897.1"/>
    </source>
</evidence>
<sequence>MAPPPYSLPEHSILKSHLIGRPVHSITDRQPTLKPIHQWTISKKDIIGDCQEEQILFTNDNLQPNVRIDNQELNYGPGMYSAEDIQPDYQYSETAKPGSYQPDYSNYQNNIQTQEMRAVVSQELGVVNTVNQVNTGYINTIQETVNGSYHELPSYDTAIAQQYGATGYVIEDQKTKTSDPPTPVRRSERPVRRRVSPTYDYEDGDLYIDEAPAPARRRRSAPSKHKQYKQTPMPSVTPVTPNNYRHPVSRPAPANGIESLIQASVLAEEPAHSTEDAAVAGMLSISERYSATQQTINQRTFGLASSNTQSESNTTREESNTNSPSKRSRKRTVPSSPEDHIDDEEDVIKEVHRDEEYVYPSLEMSSDEDDDWPPATRRTRSNRHQRNDTKSKSDRDESWSPRARLGRLVPRLRGPARAGVRRECVRAALQAAASTPPTPAAPPHVRHADLQNAKRAVLATKSRRPPPPAHPAPLNKTQQSLTEIRTTFGDEAPYKTTIYNRFVEFKRGRVNL</sequence>
<protein>
    <submittedName>
        <fullName evidence="2">Lysine-specific demethylase phf2</fullName>
    </submittedName>
</protein>
<feature type="region of interest" description="Disordered" evidence="1">
    <location>
        <begin position="301"/>
        <end position="402"/>
    </location>
</feature>
<feature type="compositionally biased region" description="Basic residues" evidence="1">
    <location>
        <begin position="215"/>
        <end position="228"/>
    </location>
</feature>
<comment type="caution">
    <text evidence="2">The sequence shown here is derived from an EMBL/GenBank/DDBJ whole genome shotgun (WGS) entry which is preliminary data.</text>
</comment>
<feature type="region of interest" description="Disordered" evidence="1">
    <location>
        <begin position="461"/>
        <end position="480"/>
    </location>
</feature>
<accession>A0A4C1SU80</accession>
<name>A0A4C1SU80_EUMVA</name>
<feature type="compositionally biased region" description="Basic and acidic residues" evidence="1">
    <location>
        <begin position="385"/>
        <end position="399"/>
    </location>
</feature>
<feature type="compositionally biased region" description="Polar residues" evidence="1">
    <location>
        <begin position="301"/>
        <end position="313"/>
    </location>
</feature>
<feature type="compositionally biased region" description="Polar residues" evidence="1">
    <location>
        <begin position="229"/>
        <end position="243"/>
    </location>
</feature>
<dbReference type="Proteomes" id="UP000299102">
    <property type="component" value="Unassembled WGS sequence"/>
</dbReference>
<dbReference type="EMBL" id="BGZK01000015">
    <property type="protein sequence ID" value="GBP04897.1"/>
    <property type="molecule type" value="Genomic_DNA"/>
</dbReference>
<evidence type="ECO:0000256" key="1">
    <source>
        <dbReference type="SAM" id="MobiDB-lite"/>
    </source>
</evidence>
<dbReference type="STRING" id="151549.A0A4C1SU80"/>
<feature type="region of interest" description="Disordered" evidence="1">
    <location>
        <begin position="171"/>
        <end position="254"/>
    </location>
</feature>
<gene>
    <name evidence="2" type="primary">phf2</name>
    <name evidence="2" type="ORF">EVAR_3787_1</name>
</gene>
<evidence type="ECO:0000313" key="3">
    <source>
        <dbReference type="Proteomes" id="UP000299102"/>
    </source>
</evidence>
<keyword evidence="2" id="KW-0808">Transferase</keyword>
<organism evidence="2 3">
    <name type="scientific">Eumeta variegata</name>
    <name type="common">Bagworm moth</name>
    <name type="synonym">Eumeta japonica</name>
    <dbReference type="NCBI Taxonomy" id="151549"/>
    <lineage>
        <taxon>Eukaryota</taxon>
        <taxon>Metazoa</taxon>
        <taxon>Ecdysozoa</taxon>
        <taxon>Arthropoda</taxon>
        <taxon>Hexapoda</taxon>
        <taxon>Insecta</taxon>
        <taxon>Pterygota</taxon>
        <taxon>Neoptera</taxon>
        <taxon>Endopterygota</taxon>
        <taxon>Lepidoptera</taxon>
        <taxon>Glossata</taxon>
        <taxon>Ditrysia</taxon>
        <taxon>Tineoidea</taxon>
        <taxon>Psychidae</taxon>
        <taxon>Oiketicinae</taxon>
        <taxon>Eumeta</taxon>
    </lineage>
</organism>
<keyword evidence="3" id="KW-1185">Reference proteome</keyword>
<dbReference type="OrthoDB" id="5876800at2759"/>
<proteinExistence type="predicted"/>
<dbReference type="GO" id="GO:0008168">
    <property type="term" value="F:methyltransferase activity"/>
    <property type="evidence" value="ECO:0007669"/>
    <property type="project" value="UniProtKB-KW"/>
</dbReference>
<dbReference type="AlphaFoldDB" id="A0A4C1SU80"/>
<dbReference type="GO" id="GO:0032259">
    <property type="term" value="P:methylation"/>
    <property type="evidence" value="ECO:0007669"/>
    <property type="project" value="UniProtKB-KW"/>
</dbReference>